<gene>
    <name evidence="6" type="ORF">QP939_05170</name>
</gene>
<accession>A0ABY8XR00</accession>
<dbReference type="PROSITE" id="PS00122">
    <property type="entry name" value="CARBOXYLESTERASE_B_1"/>
    <property type="match status" value="1"/>
</dbReference>
<reference evidence="6 7" key="1">
    <citation type="submission" date="2023-06" db="EMBL/GenBank/DDBJ databases">
        <authorList>
            <person name="Oyuntsetseg B."/>
            <person name="Kim S.B."/>
        </authorList>
    </citation>
    <scope>NUCLEOTIDE SEQUENCE [LARGE SCALE GENOMIC DNA]</scope>
    <source>
        <strain evidence="6 7">2-2</strain>
    </source>
</reference>
<keyword evidence="3 4" id="KW-0378">Hydrolase</keyword>
<organism evidence="6 7">
    <name type="scientific">Amycolatopsis nalaikhensis</name>
    <dbReference type="NCBI Taxonomy" id="715472"/>
    <lineage>
        <taxon>Bacteria</taxon>
        <taxon>Bacillati</taxon>
        <taxon>Actinomycetota</taxon>
        <taxon>Actinomycetes</taxon>
        <taxon>Pseudonocardiales</taxon>
        <taxon>Pseudonocardiaceae</taxon>
        <taxon>Amycolatopsis</taxon>
    </lineage>
</organism>
<dbReference type="InterPro" id="IPR029058">
    <property type="entry name" value="AB_hydrolase_fold"/>
</dbReference>
<dbReference type="EC" id="3.1.1.-" evidence="4"/>
<dbReference type="Proteomes" id="UP001227101">
    <property type="component" value="Chromosome"/>
</dbReference>
<evidence type="ECO:0000256" key="3">
    <source>
        <dbReference type="ARBA" id="ARBA00022801"/>
    </source>
</evidence>
<dbReference type="PANTHER" id="PTHR11559">
    <property type="entry name" value="CARBOXYLESTERASE"/>
    <property type="match status" value="1"/>
</dbReference>
<evidence type="ECO:0000313" key="7">
    <source>
        <dbReference type="Proteomes" id="UP001227101"/>
    </source>
</evidence>
<feature type="domain" description="Carboxylesterase type B" evidence="5">
    <location>
        <begin position="2"/>
        <end position="450"/>
    </location>
</feature>
<protein>
    <recommendedName>
        <fullName evidence="4">Carboxylic ester hydrolase</fullName>
        <ecNumber evidence="4">3.1.1.-</ecNumber>
    </recommendedName>
</protein>
<evidence type="ECO:0000256" key="2">
    <source>
        <dbReference type="ARBA" id="ARBA00010515"/>
    </source>
</evidence>
<dbReference type="EMBL" id="CP127173">
    <property type="protein sequence ID" value="WIV58064.1"/>
    <property type="molecule type" value="Genomic_DNA"/>
</dbReference>
<name>A0ABY8XR00_9PSEU</name>
<comment type="similarity">
    <text evidence="2">Belongs to the 'GDXG' lipolytic enzyme family.</text>
</comment>
<dbReference type="SUPFAM" id="SSF53474">
    <property type="entry name" value="alpha/beta-Hydrolases"/>
    <property type="match status" value="1"/>
</dbReference>
<dbReference type="Gene3D" id="3.40.50.1820">
    <property type="entry name" value="alpha/beta hydrolase"/>
    <property type="match status" value="1"/>
</dbReference>
<proteinExistence type="inferred from homology"/>
<keyword evidence="7" id="KW-1185">Reference proteome</keyword>
<dbReference type="RefSeq" id="WP_285455389.1">
    <property type="nucleotide sequence ID" value="NZ_CP127173.1"/>
</dbReference>
<dbReference type="InterPro" id="IPR002168">
    <property type="entry name" value="Lipase_GDXG_HIS_AS"/>
</dbReference>
<dbReference type="Pfam" id="PF00135">
    <property type="entry name" value="COesterase"/>
    <property type="match status" value="1"/>
</dbReference>
<evidence type="ECO:0000256" key="1">
    <source>
        <dbReference type="ARBA" id="ARBA00005964"/>
    </source>
</evidence>
<evidence type="ECO:0000313" key="6">
    <source>
        <dbReference type="EMBL" id="WIV58064.1"/>
    </source>
</evidence>
<sequence length="460" mass="48322">MIVRTPAGDVRGEPIATGVPFRGIPYAAAPEGALRFAEPVPAPSWTGVRDAREAGPTAPQRHREIPGLDLTALVGPGWRPGAEYLTVDVWTPDPGATGLPVLVFVHGGAFLGGTGSAPVYDGTAFTRGGAVLVTVQYRLGVEGFLPLEGGATNLGLRDQLAALRWVQDSIAAFGGDPGNVTLFGESAGAVSVACLLGSPLATGLFRRAVVQSGHANMVRGRAELDRLAKVVAENLGVEPRAEAFRALTAEQLLGAQDAVLRPGAAPDLRDDEGRDRSHGLSPFLPLVGDDVLPVHPGQAIRNGAGADVDLIAGTCREEMLLYFAPTGILDTLTEEQAVDMLSATHPDAAGVLRAYGLGERRPGDVLVDAMTDLVFRDGVEELVESHQGRTFRYEFEWRSPRLGACHGVELPFVFDSLPAAASLVGDDAPAELAREVNAAWTRFAATGSPGWPEDTTTRLG</sequence>
<dbReference type="InterPro" id="IPR019826">
    <property type="entry name" value="Carboxylesterase_B_AS"/>
</dbReference>
<comment type="similarity">
    <text evidence="1 4">Belongs to the type-B carboxylesterase/lipase family.</text>
</comment>
<dbReference type="PROSITE" id="PS01173">
    <property type="entry name" value="LIPASE_GDXG_HIS"/>
    <property type="match status" value="1"/>
</dbReference>
<dbReference type="InterPro" id="IPR002018">
    <property type="entry name" value="CarbesteraseB"/>
</dbReference>
<evidence type="ECO:0000259" key="5">
    <source>
        <dbReference type="Pfam" id="PF00135"/>
    </source>
</evidence>
<dbReference type="InterPro" id="IPR050309">
    <property type="entry name" value="Type-B_Carboxylest/Lipase"/>
</dbReference>
<evidence type="ECO:0000256" key="4">
    <source>
        <dbReference type="RuleBase" id="RU361235"/>
    </source>
</evidence>